<dbReference type="PROSITE" id="PS50011">
    <property type="entry name" value="PROTEIN_KINASE_DOM"/>
    <property type="match status" value="1"/>
</dbReference>
<dbReference type="Pfam" id="PF00069">
    <property type="entry name" value="Pkinase"/>
    <property type="match status" value="1"/>
</dbReference>
<feature type="compositionally biased region" description="Pro residues" evidence="7">
    <location>
        <begin position="318"/>
        <end position="338"/>
    </location>
</feature>
<evidence type="ECO:0000256" key="7">
    <source>
        <dbReference type="SAM" id="MobiDB-lite"/>
    </source>
</evidence>
<feature type="transmembrane region" description="Helical" evidence="8">
    <location>
        <begin position="497"/>
        <end position="517"/>
    </location>
</feature>
<keyword evidence="11" id="KW-1185">Reference proteome</keyword>
<dbReference type="Gene3D" id="1.10.510.10">
    <property type="entry name" value="Transferase(Phosphotransferase) domain 1"/>
    <property type="match status" value="1"/>
</dbReference>
<dbReference type="EC" id="2.7.11.1" evidence="1"/>
<evidence type="ECO:0000256" key="4">
    <source>
        <dbReference type="ARBA" id="ARBA00022741"/>
    </source>
</evidence>
<dbReference type="InterPro" id="IPR000719">
    <property type="entry name" value="Prot_kinase_dom"/>
</dbReference>
<dbReference type="GO" id="GO:0005524">
    <property type="term" value="F:ATP binding"/>
    <property type="evidence" value="ECO:0007669"/>
    <property type="project" value="UniProtKB-KW"/>
</dbReference>
<comment type="caution">
    <text evidence="10">The sequence shown here is derived from an EMBL/GenBank/DDBJ whole genome shotgun (WGS) entry which is preliminary data.</text>
</comment>
<feature type="compositionally biased region" description="Pro residues" evidence="7">
    <location>
        <begin position="289"/>
        <end position="301"/>
    </location>
</feature>
<dbReference type="InterPro" id="IPR008271">
    <property type="entry name" value="Ser/Thr_kinase_AS"/>
</dbReference>
<dbReference type="PANTHER" id="PTHR43289:SF6">
    <property type="entry name" value="SERINE_THREONINE-PROTEIN KINASE NEKL-3"/>
    <property type="match status" value="1"/>
</dbReference>
<dbReference type="PRINTS" id="PR01217">
    <property type="entry name" value="PRICHEXTENSN"/>
</dbReference>
<keyword evidence="5 10" id="KW-0418">Kinase</keyword>
<name>A0A841FI12_9ACTN</name>
<feature type="compositionally biased region" description="Pro residues" evidence="7">
    <location>
        <begin position="347"/>
        <end position="367"/>
    </location>
</feature>
<evidence type="ECO:0000256" key="1">
    <source>
        <dbReference type="ARBA" id="ARBA00012513"/>
    </source>
</evidence>
<feature type="compositionally biased region" description="Basic and acidic residues" evidence="7">
    <location>
        <begin position="477"/>
        <end position="492"/>
    </location>
</feature>
<evidence type="ECO:0000256" key="5">
    <source>
        <dbReference type="ARBA" id="ARBA00022777"/>
    </source>
</evidence>
<dbReference type="GO" id="GO:0004674">
    <property type="term" value="F:protein serine/threonine kinase activity"/>
    <property type="evidence" value="ECO:0007669"/>
    <property type="project" value="UniProtKB-KW"/>
</dbReference>
<evidence type="ECO:0000256" key="8">
    <source>
        <dbReference type="SAM" id="Phobius"/>
    </source>
</evidence>
<dbReference type="AlphaFoldDB" id="A0A841FI12"/>
<evidence type="ECO:0000256" key="6">
    <source>
        <dbReference type="ARBA" id="ARBA00022840"/>
    </source>
</evidence>
<dbReference type="RefSeq" id="WP_184788245.1">
    <property type="nucleotide sequence ID" value="NZ_BONT01000004.1"/>
</dbReference>
<evidence type="ECO:0000313" key="10">
    <source>
        <dbReference type="EMBL" id="MBB6035385.1"/>
    </source>
</evidence>
<evidence type="ECO:0000256" key="2">
    <source>
        <dbReference type="ARBA" id="ARBA00022527"/>
    </source>
</evidence>
<reference evidence="10 11" key="1">
    <citation type="submission" date="2020-08" db="EMBL/GenBank/DDBJ databases">
        <title>Genomic Encyclopedia of Type Strains, Phase IV (KMG-IV): sequencing the most valuable type-strain genomes for metagenomic binning, comparative biology and taxonomic classification.</title>
        <authorList>
            <person name="Goeker M."/>
        </authorList>
    </citation>
    <scope>NUCLEOTIDE SEQUENCE [LARGE SCALE GENOMIC DNA]</scope>
    <source>
        <strain evidence="10 11">YIM 65646</strain>
    </source>
</reference>
<keyword evidence="8" id="KW-0812">Transmembrane</keyword>
<keyword evidence="6" id="KW-0067">ATP-binding</keyword>
<evidence type="ECO:0000256" key="3">
    <source>
        <dbReference type="ARBA" id="ARBA00022679"/>
    </source>
</evidence>
<evidence type="ECO:0000313" key="11">
    <source>
        <dbReference type="Proteomes" id="UP000548476"/>
    </source>
</evidence>
<keyword evidence="2 10" id="KW-0723">Serine/threonine-protein kinase</keyword>
<dbReference type="PANTHER" id="PTHR43289">
    <property type="entry name" value="MITOGEN-ACTIVATED PROTEIN KINASE KINASE KINASE 20-RELATED"/>
    <property type="match status" value="1"/>
</dbReference>
<keyword evidence="8" id="KW-1133">Transmembrane helix</keyword>
<dbReference type="SMART" id="SM00220">
    <property type="entry name" value="S_TKc"/>
    <property type="match status" value="1"/>
</dbReference>
<dbReference type="SUPFAM" id="SSF56112">
    <property type="entry name" value="Protein kinase-like (PK-like)"/>
    <property type="match status" value="1"/>
</dbReference>
<evidence type="ECO:0000259" key="9">
    <source>
        <dbReference type="PROSITE" id="PS50011"/>
    </source>
</evidence>
<dbReference type="EMBL" id="JACHGT010000006">
    <property type="protein sequence ID" value="MBB6035385.1"/>
    <property type="molecule type" value="Genomic_DNA"/>
</dbReference>
<dbReference type="CDD" id="cd14014">
    <property type="entry name" value="STKc_PknB_like"/>
    <property type="match status" value="1"/>
</dbReference>
<keyword evidence="3" id="KW-0808">Transferase</keyword>
<dbReference type="InterPro" id="IPR011009">
    <property type="entry name" value="Kinase-like_dom_sf"/>
</dbReference>
<accession>A0A841FI12</accession>
<sequence length="664" mass="70559">MSAQFWSPDTGDLPDLPDLAELSVIARGGYTVVYRAVQVSTGREVALRIDKRPFAQNEQRSRFEQEVRAAGRLSGHPNVVDLYFAGVTDDGRPYVVMELCEGSYADRLDAEGSIGDAEVRDIGVQLADALAGAHERGVLHRDIKPANILIRPDGKPVLADFGLAVVTDSVLDTGVQATIGHLTPAYAPLETLQMKPASQFSDVYSLAATLYALLAGHPPRFTGEVGDLREVMELFGRPIPDVAGASALLVGMLRAAMTSNPDGRPTADQFREMLDSVPLAKPTTTAPPTRRPSPAPSPRPTTPRSRPRPVPAAANTAPPMPPSAPPLPPPPPMAPPAMQPASGPPVQTAPPPPPPVPTAPPRPPSRPPAEADAYRSGEHNFAPPGTDPYRSGEHDFGPPGTDPYRSGEHNFAPPGQAPQGQEPPPVWPPHDTGPKYPGPPPGPFGPDDLTDTGSRRYPEPPPAPERSRLRIPGTELVRSRLDRRRESGEEEGSRTKFFVISGAVVLVVLILITWGIVSLFSGGDEDGAGETPAGSDTPVCGFEAEGVDCLPEPKCFNDFTIESGVASAKDVACGTEHEWEAFAQGTLPDTVASAGHPDVSAAPVVQDACMSKEVLKQLVGVSELETWMTEVLPPKAADFDGGERTFYCIARQQDQKRTGSAFGK</sequence>
<proteinExistence type="predicted"/>
<protein>
    <recommendedName>
        <fullName evidence="1">non-specific serine/threonine protein kinase</fullName>
        <ecNumber evidence="1">2.7.11.1</ecNumber>
    </recommendedName>
</protein>
<keyword evidence="8" id="KW-0472">Membrane</keyword>
<gene>
    <name evidence="10" type="ORF">HNR73_003242</name>
</gene>
<feature type="region of interest" description="Disordered" evidence="7">
    <location>
        <begin position="276"/>
        <end position="492"/>
    </location>
</feature>
<organism evidence="10 11">
    <name type="scientific">Phytomonospora endophytica</name>
    <dbReference type="NCBI Taxonomy" id="714109"/>
    <lineage>
        <taxon>Bacteria</taxon>
        <taxon>Bacillati</taxon>
        <taxon>Actinomycetota</taxon>
        <taxon>Actinomycetes</taxon>
        <taxon>Micromonosporales</taxon>
        <taxon>Micromonosporaceae</taxon>
        <taxon>Phytomonospora</taxon>
    </lineage>
</organism>
<feature type="domain" description="Protein kinase" evidence="9">
    <location>
        <begin position="19"/>
        <end position="280"/>
    </location>
</feature>
<dbReference type="Proteomes" id="UP000548476">
    <property type="component" value="Unassembled WGS sequence"/>
</dbReference>
<dbReference type="PROSITE" id="PS00108">
    <property type="entry name" value="PROTEIN_KINASE_ST"/>
    <property type="match status" value="1"/>
</dbReference>
<keyword evidence="4" id="KW-0547">Nucleotide-binding</keyword>